<proteinExistence type="predicted"/>
<evidence type="ECO:0000313" key="3">
    <source>
        <dbReference type="EMBL" id="RAI39940.1"/>
    </source>
</evidence>
<feature type="chain" id="PRO_5016338478" description="Glycine zipper domain-containing protein" evidence="1">
    <location>
        <begin position="26"/>
        <end position="102"/>
    </location>
</feature>
<feature type="signal peptide" evidence="1">
    <location>
        <begin position="1"/>
        <end position="25"/>
    </location>
</feature>
<evidence type="ECO:0000259" key="2">
    <source>
        <dbReference type="Pfam" id="PF13488"/>
    </source>
</evidence>
<keyword evidence="1" id="KW-0732">Signal</keyword>
<dbReference type="OrthoDB" id="7961582at2"/>
<sequence length="102" mass="9904">MAMLKTLGAAALVALTLAPSGPAAAQDALTGGLLGGAAGAIIGGAATGRAGGAIAGGLSGGAAGAIIGAQAEQRRGGFYWYEGRCYQAVPGGYQRVQRQYCY</sequence>
<dbReference type="Pfam" id="PF13488">
    <property type="entry name" value="Gly-zipper_Omp"/>
    <property type="match status" value="1"/>
</dbReference>
<evidence type="ECO:0000313" key="4">
    <source>
        <dbReference type="Proteomes" id="UP000248863"/>
    </source>
</evidence>
<reference evidence="3 4" key="1">
    <citation type="submission" date="2017-07" db="EMBL/GenBank/DDBJ databases">
        <title>Draft Genome Sequences of Select Purple Nonsulfur Bacteria.</title>
        <authorList>
            <person name="Lasarre B."/>
            <person name="Mckinlay J.B."/>
        </authorList>
    </citation>
    <scope>NUCLEOTIDE SEQUENCE [LARGE SCALE GENOMIC DNA]</scope>
    <source>
        <strain evidence="3 4">DSM 11907</strain>
    </source>
</reference>
<dbReference type="AlphaFoldDB" id="A0A327KM53"/>
<evidence type="ECO:0000256" key="1">
    <source>
        <dbReference type="SAM" id="SignalP"/>
    </source>
</evidence>
<protein>
    <recommendedName>
        <fullName evidence="2">Glycine zipper domain-containing protein</fullName>
    </recommendedName>
</protein>
<dbReference type="EMBL" id="NPEU01000056">
    <property type="protein sequence ID" value="RAI39940.1"/>
    <property type="molecule type" value="Genomic_DNA"/>
</dbReference>
<dbReference type="InterPro" id="IPR039567">
    <property type="entry name" value="Gly-zipper"/>
</dbReference>
<comment type="caution">
    <text evidence="3">The sequence shown here is derived from an EMBL/GenBank/DDBJ whole genome shotgun (WGS) entry which is preliminary data.</text>
</comment>
<organism evidence="3 4">
    <name type="scientific">Rhodoplanes elegans</name>
    <dbReference type="NCBI Taxonomy" id="29408"/>
    <lineage>
        <taxon>Bacteria</taxon>
        <taxon>Pseudomonadati</taxon>
        <taxon>Pseudomonadota</taxon>
        <taxon>Alphaproteobacteria</taxon>
        <taxon>Hyphomicrobiales</taxon>
        <taxon>Nitrobacteraceae</taxon>
        <taxon>Rhodoplanes</taxon>
    </lineage>
</organism>
<feature type="domain" description="Glycine zipper" evidence="2">
    <location>
        <begin position="30"/>
        <end position="74"/>
    </location>
</feature>
<gene>
    <name evidence="3" type="ORF">CH338_07815</name>
</gene>
<name>A0A327KM53_9BRAD</name>
<accession>A0A327KM53</accession>
<dbReference type="Proteomes" id="UP000248863">
    <property type="component" value="Unassembled WGS sequence"/>
</dbReference>
<keyword evidence="4" id="KW-1185">Reference proteome</keyword>